<keyword evidence="1" id="KW-1133">Transmembrane helix</keyword>
<evidence type="ECO:0000313" key="2">
    <source>
        <dbReference type="EMBL" id="KAJ7347802.1"/>
    </source>
</evidence>
<comment type="caution">
    <text evidence="2">The sequence shown here is derived from an EMBL/GenBank/DDBJ whole genome shotgun (WGS) entry which is preliminary data.</text>
</comment>
<dbReference type="Proteomes" id="UP001218218">
    <property type="component" value="Unassembled WGS sequence"/>
</dbReference>
<keyword evidence="1" id="KW-0472">Membrane</keyword>
<dbReference type="EMBL" id="JARIHO010000018">
    <property type="protein sequence ID" value="KAJ7347802.1"/>
    <property type="molecule type" value="Genomic_DNA"/>
</dbReference>
<feature type="transmembrane region" description="Helical" evidence="1">
    <location>
        <begin position="12"/>
        <end position="42"/>
    </location>
</feature>
<sequence length="304" mass="34244">MCDASNILQSSVLLWTLSLIPATIFPYLALGLLSTSFIIYALRYNCPAVRVDRLKNEITVVEEILTDAKAKCIRDYLALVEAETRFLRTKLAVSRLHSRLLEARNIPGWKNYLHDIFTISRALAILERQVRDIKTSLLVLIEAAHQRKLTEDIREGQEIGDGVLQPYYSRIQTYSDIGIEPLHFNLAGLVLAVGNPAPYTVPNLLVFVYFLCEFVLGRSILSMVHPSQAQAQSDAFFMAEGFLAASLVLDDDLNIDLFNDEDNFEADLIADDTLELFEFSALNWIAIAEQMTGRDTRGPYNLIP</sequence>
<accession>A0AAD7A2V4</accession>
<gene>
    <name evidence="2" type="ORF">DFH08DRAFT_936598</name>
</gene>
<protein>
    <submittedName>
        <fullName evidence="2">Uncharacterized protein</fullName>
    </submittedName>
</protein>
<reference evidence="2" key="1">
    <citation type="submission" date="2023-03" db="EMBL/GenBank/DDBJ databases">
        <title>Massive genome expansion in bonnet fungi (Mycena s.s.) driven by repeated elements and novel gene families across ecological guilds.</title>
        <authorList>
            <consortium name="Lawrence Berkeley National Laboratory"/>
            <person name="Harder C.B."/>
            <person name="Miyauchi S."/>
            <person name="Viragh M."/>
            <person name="Kuo A."/>
            <person name="Thoen E."/>
            <person name="Andreopoulos B."/>
            <person name="Lu D."/>
            <person name="Skrede I."/>
            <person name="Drula E."/>
            <person name="Henrissat B."/>
            <person name="Morin E."/>
            <person name="Kohler A."/>
            <person name="Barry K."/>
            <person name="LaButti K."/>
            <person name="Morin E."/>
            <person name="Salamov A."/>
            <person name="Lipzen A."/>
            <person name="Mereny Z."/>
            <person name="Hegedus B."/>
            <person name="Baldrian P."/>
            <person name="Stursova M."/>
            <person name="Weitz H."/>
            <person name="Taylor A."/>
            <person name="Grigoriev I.V."/>
            <person name="Nagy L.G."/>
            <person name="Martin F."/>
            <person name="Kauserud H."/>
        </authorList>
    </citation>
    <scope>NUCLEOTIDE SEQUENCE</scope>
    <source>
        <strain evidence="2">CBHHK002</strain>
    </source>
</reference>
<dbReference type="AlphaFoldDB" id="A0AAD7A2V4"/>
<evidence type="ECO:0000313" key="3">
    <source>
        <dbReference type="Proteomes" id="UP001218218"/>
    </source>
</evidence>
<organism evidence="2 3">
    <name type="scientific">Mycena albidolilacea</name>
    <dbReference type="NCBI Taxonomy" id="1033008"/>
    <lineage>
        <taxon>Eukaryota</taxon>
        <taxon>Fungi</taxon>
        <taxon>Dikarya</taxon>
        <taxon>Basidiomycota</taxon>
        <taxon>Agaricomycotina</taxon>
        <taxon>Agaricomycetes</taxon>
        <taxon>Agaricomycetidae</taxon>
        <taxon>Agaricales</taxon>
        <taxon>Marasmiineae</taxon>
        <taxon>Mycenaceae</taxon>
        <taxon>Mycena</taxon>
    </lineage>
</organism>
<proteinExistence type="predicted"/>
<name>A0AAD7A2V4_9AGAR</name>
<evidence type="ECO:0000256" key="1">
    <source>
        <dbReference type="SAM" id="Phobius"/>
    </source>
</evidence>
<keyword evidence="1" id="KW-0812">Transmembrane</keyword>
<feature type="non-terminal residue" evidence="2">
    <location>
        <position position="304"/>
    </location>
</feature>
<keyword evidence="3" id="KW-1185">Reference proteome</keyword>